<dbReference type="InterPro" id="IPR036864">
    <property type="entry name" value="Zn2-C6_fun-type_DNA-bd_sf"/>
</dbReference>
<comment type="subcellular location">
    <subcellularLocation>
        <location evidence="1">Nucleus</location>
    </subcellularLocation>
</comment>
<keyword evidence="2" id="KW-0479">Metal-binding</keyword>
<dbReference type="SUPFAM" id="SSF57701">
    <property type="entry name" value="Zn2/Cys6 DNA-binding domain"/>
    <property type="match status" value="1"/>
</dbReference>
<comment type="caution">
    <text evidence="9">The sequence shown here is derived from an EMBL/GenBank/DDBJ whole genome shotgun (WGS) entry which is preliminary data.</text>
</comment>
<keyword evidence="10" id="KW-1185">Reference proteome</keyword>
<dbReference type="CDD" id="cd00067">
    <property type="entry name" value="GAL4"/>
    <property type="match status" value="1"/>
</dbReference>
<evidence type="ECO:0000259" key="8">
    <source>
        <dbReference type="PROSITE" id="PS50048"/>
    </source>
</evidence>
<dbReference type="GeneID" id="63790372"/>
<dbReference type="PANTHER" id="PTHR47338:SF23">
    <property type="entry name" value="ZN(II)2CYS6 TRANSCRIPTION FACTOR (EUROFUNG)"/>
    <property type="match status" value="1"/>
</dbReference>
<dbReference type="STRING" id="1196081.A0A364KNL3"/>
<evidence type="ECO:0000256" key="7">
    <source>
        <dbReference type="SAM" id="MobiDB-lite"/>
    </source>
</evidence>
<evidence type="ECO:0000256" key="1">
    <source>
        <dbReference type="ARBA" id="ARBA00004123"/>
    </source>
</evidence>
<dbReference type="SMART" id="SM00906">
    <property type="entry name" value="Fungal_trans"/>
    <property type="match status" value="1"/>
</dbReference>
<feature type="domain" description="Zn(2)-C6 fungal-type" evidence="8">
    <location>
        <begin position="35"/>
        <end position="64"/>
    </location>
</feature>
<evidence type="ECO:0000256" key="6">
    <source>
        <dbReference type="ARBA" id="ARBA00023242"/>
    </source>
</evidence>
<reference evidence="9 10" key="1">
    <citation type="journal article" date="2017" name="Biotechnol. Biofuels">
        <title>Differential beta-glucosidase expression as a function of carbon source availability in Talaromyces amestolkiae: a genomic and proteomic approach.</title>
        <authorList>
            <person name="de Eugenio L.I."/>
            <person name="Mendez-Liter J.A."/>
            <person name="Nieto-Dominguez M."/>
            <person name="Alonso L."/>
            <person name="Gil-Munoz J."/>
            <person name="Barriuso J."/>
            <person name="Prieto A."/>
            <person name="Martinez M.J."/>
        </authorList>
    </citation>
    <scope>NUCLEOTIDE SEQUENCE [LARGE SCALE GENOMIC DNA]</scope>
    <source>
        <strain evidence="9 10">CIB</strain>
    </source>
</reference>
<evidence type="ECO:0000256" key="3">
    <source>
        <dbReference type="ARBA" id="ARBA00023015"/>
    </source>
</evidence>
<feature type="compositionally biased region" description="Polar residues" evidence="7">
    <location>
        <begin position="776"/>
        <end position="809"/>
    </location>
</feature>
<dbReference type="InterPro" id="IPR007219">
    <property type="entry name" value="XnlR_reg_dom"/>
</dbReference>
<evidence type="ECO:0000313" key="10">
    <source>
        <dbReference type="Proteomes" id="UP000249363"/>
    </source>
</evidence>
<dbReference type="PROSITE" id="PS00463">
    <property type="entry name" value="ZN2_CY6_FUNGAL_1"/>
    <property type="match status" value="1"/>
</dbReference>
<dbReference type="GO" id="GO:0003677">
    <property type="term" value="F:DNA binding"/>
    <property type="evidence" value="ECO:0007669"/>
    <property type="project" value="UniProtKB-KW"/>
</dbReference>
<evidence type="ECO:0000313" key="9">
    <source>
        <dbReference type="EMBL" id="RAO65143.1"/>
    </source>
</evidence>
<protein>
    <recommendedName>
        <fullName evidence="8">Zn(2)-C6 fungal-type domain-containing protein</fullName>
    </recommendedName>
</protein>
<dbReference type="PROSITE" id="PS50048">
    <property type="entry name" value="ZN2_CY6_FUNGAL_2"/>
    <property type="match status" value="1"/>
</dbReference>
<name>A0A364KNL3_TALAM</name>
<evidence type="ECO:0000256" key="5">
    <source>
        <dbReference type="ARBA" id="ARBA00023163"/>
    </source>
</evidence>
<gene>
    <name evidence="9" type="ORF">BHQ10_001155</name>
</gene>
<dbReference type="Pfam" id="PF04082">
    <property type="entry name" value="Fungal_trans"/>
    <property type="match status" value="1"/>
</dbReference>
<dbReference type="CDD" id="cd12148">
    <property type="entry name" value="fungal_TF_MHR"/>
    <property type="match status" value="1"/>
</dbReference>
<dbReference type="Proteomes" id="UP000249363">
    <property type="component" value="Unassembled WGS sequence"/>
</dbReference>
<keyword evidence="6" id="KW-0539">Nucleus</keyword>
<dbReference type="OrthoDB" id="4456959at2759"/>
<sequence>MGTKSNSNNNDSGSIEQQSRRPQIDSLKSDDDIPACQACRRKKARCSREQPCSQCLKLDTPCIYDGRRLKPGLRAGVIDNLSRRIETLEDMFLGQEMLWKQMWQTLHPNLEFPGVPSAAGNDLNGNGTDLRGRRDQLKNSLLDLASTHRRNDNSFAIGKLSASVDMLQPPPAKRLRRDLSSSFQEVEHDIPQYMTAGDIIDSDLMISFVEFYFQNIHHWIPILHVRRFRDQIQHPEGRQKAVHILHAIIAVGIRFLQDPRLGDDETKAKTAEASRQNVVLCSMESFSVQSLQALVIIAFDTIARGRGPSSWSIVGSMARTVEQLQLSVEEDDLRERNQTGEALIRRMAFLRPSTCWVEIEERRRVFWTVFLMDRFCSLSTGWNVSLTSADVKRRLPCEGALWEREDEARPSYFGISDTKEATTPHRSLLVESPTMAHPAEQESIGGFAYCIEATESLSLVSNFFVRQPLDVRDNEKAQLWLMRFKELDLRLVQWKLFLPSKWREASTLNADGIMDPNLTLAHITHNAAVILLHQAIAYPPLHWKSSPVKLPSSSSAETCIEAASDISTIGQQFLLHSPIFVSPQFSFCLFIAGRMLLTHSSRYSNANPVIAPALDTLIANLFEISARWKGPRDFDDAGTENLASAFAKRLVQAKDNNISPMAKSSLDIRQTVYSETSQHEDEEPVMHTTGPTTTTSTIAMNQPHHHHQIYQQYGEYQSPDGANTFDPSLTLAFPPLPLSFQQNFAPFMDSEADVFGLQLGGSGEYQLPSHGTANFSARQQQNQMPEQSGWTNRNSTEQSSISSPYYTRLSNHRDRMSNSPRSAETMQR</sequence>
<keyword evidence="5" id="KW-0804">Transcription</keyword>
<dbReference type="GO" id="GO:0008270">
    <property type="term" value="F:zinc ion binding"/>
    <property type="evidence" value="ECO:0007669"/>
    <property type="project" value="InterPro"/>
</dbReference>
<dbReference type="PANTHER" id="PTHR47338">
    <property type="entry name" value="ZN(II)2CYS6 TRANSCRIPTION FACTOR (EUROFUNG)-RELATED"/>
    <property type="match status" value="1"/>
</dbReference>
<dbReference type="RefSeq" id="XP_040729660.1">
    <property type="nucleotide sequence ID" value="XM_040873160.1"/>
</dbReference>
<dbReference type="EMBL" id="MIKG01000001">
    <property type="protein sequence ID" value="RAO65143.1"/>
    <property type="molecule type" value="Genomic_DNA"/>
</dbReference>
<dbReference type="GO" id="GO:0000981">
    <property type="term" value="F:DNA-binding transcription factor activity, RNA polymerase II-specific"/>
    <property type="evidence" value="ECO:0007669"/>
    <property type="project" value="InterPro"/>
</dbReference>
<keyword evidence="4" id="KW-0238">DNA-binding</keyword>
<dbReference type="InterPro" id="IPR001138">
    <property type="entry name" value="Zn2Cys6_DnaBD"/>
</dbReference>
<feature type="compositionally biased region" description="Polar residues" evidence="7">
    <location>
        <begin position="1"/>
        <end position="17"/>
    </location>
</feature>
<dbReference type="InterPro" id="IPR050815">
    <property type="entry name" value="TF_fung"/>
</dbReference>
<proteinExistence type="predicted"/>
<dbReference type="Gene3D" id="4.10.240.10">
    <property type="entry name" value="Zn(2)-C6 fungal-type DNA-binding domain"/>
    <property type="match status" value="1"/>
</dbReference>
<keyword evidence="3" id="KW-0805">Transcription regulation</keyword>
<feature type="region of interest" description="Disordered" evidence="7">
    <location>
        <begin position="1"/>
        <end position="30"/>
    </location>
</feature>
<dbReference type="GO" id="GO:0005634">
    <property type="term" value="C:nucleus"/>
    <property type="evidence" value="ECO:0007669"/>
    <property type="project" value="UniProtKB-SubCell"/>
</dbReference>
<feature type="compositionally biased region" description="Polar residues" evidence="7">
    <location>
        <begin position="817"/>
        <end position="828"/>
    </location>
</feature>
<dbReference type="GO" id="GO:0006351">
    <property type="term" value="P:DNA-templated transcription"/>
    <property type="evidence" value="ECO:0007669"/>
    <property type="project" value="InterPro"/>
</dbReference>
<feature type="region of interest" description="Disordered" evidence="7">
    <location>
        <begin position="776"/>
        <end position="828"/>
    </location>
</feature>
<dbReference type="AlphaFoldDB" id="A0A364KNL3"/>
<evidence type="ECO:0000256" key="4">
    <source>
        <dbReference type="ARBA" id="ARBA00023125"/>
    </source>
</evidence>
<dbReference type="Pfam" id="PF00172">
    <property type="entry name" value="Zn_clus"/>
    <property type="match status" value="1"/>
</dbReference>
<dbReference type="SMART" id="SM00066">
    <property type="entry name" value="GAL4"/>
    <property type="match status" value="1"/>
</dbReference>
<organism evidence="9 10">
    <name type="scientific">Talaromyces amestolkiae</name>
    <dbReference type="NCBI Taxonomy" id="1196081"/>
    <lineage>
        <taxon>Eukaryota</taxon>
        <taxon>Fungi</taxon>
        <taxon>Dikarya</taxon>
        <taxon>Ascomycota</taxon>
        <taxon>Pezizomycotina</taxon>
        <taxon>Eurotiomycetes</taxon>
        <taxon>Eurotiomycetidae</taxon>
        <taxon>Eurotiales</taxon>
        <taxon>Trichocomaceae</taxon>
        <taxon>Talaromyces</taxon>
        <taxon>Talaromyces sect. Talaromyces</taxon>
    </lineage>
</organism>
<accession>A0A364KNL3</accession>
<evidence type="ECO:0000256" key="2">
    <source>
        <dbReference type="ARBA" id="ARBA00022723"/>
    </source>
</evidence>
<feature type="compositionally biased region" description="Basic and acidic residues" evidence="7">
    <location>
        <begin position="18"/>
        <end position="30"/>
    </location>
</feature>